<evidence type="ECO:0000256" key="3">
    <source>
        <dbReference type="ARBA" id="ARBA00022692"/>
    </source>
</evidence>
<keyword evidence="4 7" id="KW-0732">Signal</keyword>
<dbReference type="InterPro" id="IPR010827">
    <property type="entry name" value="BamA/TamA_POTRA"/>
</dbReference>
<dbReference type="STRING" id="415747.SAMN03097708_00755"/>
<feature type="domain" description="POTRA" evidence="8">
    <location>
        <begin position="21"/>
        <end position="92"/>
    </location>
</feature>
<evidence type="ECO:0000256" key="4">
    <source>
        <dbReference type="ARBA" id="ARBA00022729"/>
    </source>
</evidence>
<name>A0A1G5PTA2_9GAMM</name>
<sequence length="415" mass="46846">MRVGSWLLLLMLLSSAVDASERITDIRFEGNRVTKDRILLQEMTVAVGETADSEAIENSRQAIMNLGLFEWVRWELTDVAEGQLLTISVKEKYYVLPLPRLDGDPDGSYSYGAELRLDNIGGVNQRLKVTLDTSDHVNDEDALKRELSADYSYPRIEGTFYNLDADFKIERTDFDVTEDSTEARYQREYRRIGVGISRWLDTLGPSRGWRIGGGLTLEQRDFSRLSGASLLEDDQAVTLNGSILFDALQDHGYYRSGGVTGYETNIGLKELGSDDFYNRHTVFYRRYHAYGDGHNLNWQLRFGMANGRKFGALAYHIGGADTLRGYDSLDGNAMVLANIEYLKPVWRRLRAVLFADIGNVYPDVLDTDLTELRVGAGFGLRWDVTWFVDLSLRVDVAYGFDAGEVEAYGGTSRTF</sequence>
<dbReference type="GO" id="GO:0019867">
    <property type="term" value="C:outer membrane"/>
    <property type="evidence" value="ECO:0007669"/>
    <property type="project" value="InterPro"/>
</dbReference>
<comment type="subcellular location">
    <subcellularLocation>
        <location evidence="1">Membrane</location>
    </subcellularLocation>
</comment>
<dbReference type="Pfam" id="PF07244">
    <property type="entry name" value="POTRA"/>
    <property type="match status" value="1"/>
</dbReference>
<keyword evidence="5" id="KW-0472">Membrane</keyword>
<keyword evidence="10" id="KW-1185">Reference proteome</keyword>
<dbReference type="InterPro" id="IPR039910">
    <property type="entry name" value="D15-like"/>
</dbReference>
<dbReference type="InterPro" id="IPR034746">
    <property type="entry name" value="POTRA"/>
</dbReference>
<accession>A0A1G5PTA2</accession>
<evidence type="ECO:0000313" key="10">
    <source>
        <dbReference type="Proteomes" id="UP000199648"/>
    </source>
</evidence>
<dbReference type="PANTHER" id="PTHR12815">
    <property type="entry name" value="SORTING AND ASSEMBLY MACHINERY SAMM50 PROTEIN FAMILY MEMBER"/>
    <property type="match status" value="1"/>
</dbReference>
<organism evidence="9 10">
    <name type="scientific">Thiohalomonas denitrificans</name>
    <dbReference type="NCBI Taxonomy" id="415747"/>
    <lineage>
        <taxon>Bacteria</taxon>
        <taxon>Pseudomonadati</taxon>
        <taxon>Pseudomonadota</taxon>
        <taxon>Gammaproteobacteria</taxon>
        <taxon>Thiohalomonadales</taxon>
        <taxon>Thiohalomonadaceae</taxon>
        <taxon>Thiohalomonas</taxon>
    </lineage>
</organism>
<evidence type="ECO:0000256" key="6">
    <source>
        <dbReference type="ARBA" id="ARBA00023237"/>
    </source>
</evidence>
<evidence type="ECO:0000259" key="8">
    <source>
        <dbReference type="PROSITE" id="PS51779"/>
    </source>
</evidence>
<dbReference type="Gene3D" id="3.10.20.310">
    <property type="entry name" value="membrane protein fhac"/>
    <property type="match status" value="1"/>
</dbReference>
<dbReference type="PANTHER" id="PTHR12815:SF47">
    <property type="entry name" value="TRANSLOCATION AND ASSEMBLY MODULE SUBUNIT TAMA"/>
    <property type="match status" value="1"/>
</dbReference>
<gene>
    <name evidence="9" type="ORF">SAMN03097708_00755</name>
</gene>
<evidence type="ECO:0000256" key="2">
    <source>
        <dbReference type="ARBA" id="ARBA00022452"/>
    </source>
</evidence>
<dbReference type="PROSITE" id="PS51779">
    <property type="entry name" value="POTRA"/>
    <property type="match status" value="1"/>
</dbReference>
<evidence type="ECO:0000256" key="1">
    <source>
        <dbReference type="ARBA" id="ARBA00004370"/>
    </source>
</evidence>
<feature type="signal peptide" evidence="7">
    <location>
        <begin position="1"/>
        <end position="19"/>
    </location>
</feature>
<keyword evidence="3" id="KW-0812">Transmembrane</keyword>
<keyword evidence="6" id="KW-0998">Cell outer membrane</keyword>
<evidence type="ECO:0000313" key="9">
    <source>
        <dbReference type="EMBL" id="SCZ52476.1"/>
    </source>
</evidence>
<dbReference type="RefSeq" id="WP_092992761.1">
    <property type="nucleotide sequence ID" value="NZ_FMWD01000002.1"/>
</dbReference>
<dbReference type="InterPro" id="IPR000184">
    <property type="entry name" value="Bac_surfAg_D15"/>
</dbReference>
<dbReference type="Pfam" id="PF01103">
    <property type="entry name" value="Omp85"/>
    <property type="match status" value="1"/>
</dbReference>
<evidence type="ECO:0000256" key="5">
    <source>
        <dbReference type="ARBA" id="ARBA00023136"/>
    </source>
</evidence>
<dbReference type="Proteomes" id="UP000199648">
    <property type="component" value="Unassembled WGS sequence"/>
</dbReference>
<proteinExistence type="predicted"/>
<reference evidence="9 10" key="1">
    <citation type="submission" date="2016-10" db="EMBL/GenBank/DDBJ databases">
        <authorList>
            <person name="de Groot N.N."/>
        </authorList>
    </citation>
    <scope>NUCLEOTIDE SEQUENCE [LARGE SCALE GENOMIC DNA]</scope>
    <source>
        <strain evidence="9 10">HLD2</strain>
    </source>
</reference>
<dbReference type="AlphaFoldDB" id="A0A1G5PTA2"/>
<dbReference type="EMBL" id="FMWD01000002">
    <property type="protein sequence ID" value="SCZ52476.1"/>
    <property type="molecule type" value="Genomic_DNA"/>
</dbReference>
<keyword evidence="2" id="KW-1134">Transmembrane beta strand</keyword>
<dbReference type="Gene3D" id="2.40.160.50">
    <property type="entry name" value="membrane protein fhac: a member of the omp85/tpsb transporter family"/>
    <property type="match status" value="1"/>
</dbReference>
<dbReference type="OrthoDB" id="5778797at2"/>
<evidence type="ECO:0000256" key="7">
    <source>
        <dbReference type="SAM" id="SignalP"/>
    </source>
</evidence>
<feature type="chain" id="PRO_5011648813" evidence="7">
    <location>
        <begin position="20"/>
        <end position="415"/>
    </location>
</feature>
<protein>
    <submittedName>
        <fullName evidence="9">Surface antigen variable number repeat-containing protein</fullName>
    </submittedName>
</protein>